<feature type="compositionally biased region" description="Basic and acidic residues" evidence="6">
    <location>
        <begin position="193"/>
        <end position="202"/>
    </location>
</feature>
<dbReference type="GO" id="GO:0000794">
    <property type="term" value="C:condensed nuclear chromosome"/>
    <property type="evidence" value="ECO:0007669"/>
    <property type="project" value="TreeGrafter"/>
</dbReference>
<gene>
    <name evidence="7" type="ORF">PHATRDRAFT_47142</name>
</gene>
<dbReference type="InParanoid" id="B7G2M4"/>
<dbReference type="GO" id="GO:0120231">
    <property type="term" value="C:DNA recombinase auxiliary factor complex"/>
    <property type="evidence" value="ECO:0007669"/>
    <property type="project" value="TreeGrafter"/>
</dbReference>
<dbReference type="KEGG" id="pti:PHATRDRAFT_47142"/>
<accession>B7G2M4</accession>
<dbReference type="GeneID" id="7202045"/>
<evidence type="ECO:0000256" key="1">
    <source>
        <dbReference type="ARBA" id="ARBA00004123"/>
    </source>
</evidence>
<dbReference type="OrthoDB" id="46724at2759"/>
<organism evidence="7 8">
    <name type="scientific">Phaeodactylum tricornutum (strain CCAP 1055/1)</name>
    <dbReference type="NCBI Taxonomy" id="556484"/>
    <lineage>
        <taxon>Eukaryota</taxon>
        <taxon>Sar</taxon>
        <taxon>Stramenopiles</taxon>
        <taxon>Ochrophyta</taxon>
        <taxon>Bacillariophyta</taxon>
        <taxon>Bacillariophyceae</taxon>
        <taxon>Bacillariophycidae</taxon>
        <taxon>Naviculales</taxon>
        <taxon>Phaeodactylaceae</taxon>
        <taxon>Phaeodactylum</taxon>
    </lineage>
</organism>
<feature type="compositionally biased region" description="Acidic residues" evidence="6">
    <location>
        <begin position="60"/>
        <end position="70"/>
    </location>
</feature>
<sequence length="830" mass="91123">MPAHIQITMAKKGISKTVSSDGIEDSMIDGNNVSAETKDRNENLDEDNENSSKATVNEVPPEEASETVDEETWDLARILPASRDNGVVAPCSTENCPGKAVAVWMSSLEPDEEWLTCETCQAADFGGWPEGIKPNDKPQDVVLTTNLASITDRSDELTKNSEGKDTEDEQRVEDPETKESTAPSPFEAGDGSHPVKDTKTDTPTDLEAASPDDNDEETVETWELKRIMSIEDITGSEATKCMSESCSLLAACLYVSSLDPASEWYTCVDCQELDYDGWPELNELPIQAMSQKHKDALKSHCSKSENVNMPNFEICTGNSMDDMLKPGMMLGVAHLPSPDGEEVWDLTKIMSIHDIKECPVKCSTETCTLPAACIYKSNFAPSTKWYSCLDCQENDYGGWPDHLSELPVTYLTDDHQHFLISQCSKRSDVDMPNFDGAAASPVKDTESIDVTNTLFTPPPNGSTVQNGISIAMANVTPSPAAESTKVGAAKGNSRPSKQLIALHRKWQEAAESMGGPEARIVVSKPMAKKLVFDLMYDAFRPMNITDIHKGLKAIVPSPVLKACLDDMAFDQYHADVHFAESDDEDGGKKEKAVKRDPKYAEDSYAGGLSFKVGRNSNTSLYYVDHSKLKNSGNGIPRDERDELLSLFHKTKAEEAALKAQLLEATKNTTQLLSEPTNEEAIARLESEEAALTKLQEAVEAGRKLKVNEQQKDHTKRRIDSMTGQWRKRRRICMDFLIAMEENTEGIVSVKKCLGGDGQIEIDSDQAIVTSAMAFGNKKRSRTLLAKKVPVGSLTKKAKTSHESSSLSPNEAFVAVTLNSQGLVERIYLDS</sequence>
<evidence type="ECO:0000256" key="3">
    <source>
        <dbReference type="ARBA" id="ARBA00023242"/>
    </source>
</evidence>
<evidence type="ECO:0000313" key="8">
    <source>
        <dbReference type="Proteomes" id="UP000000759"/>
    </source>
</evidence>
<name>B7G2M4_PHATC</name>
<dbReference type="EMBL" id="CM000614">
    <property type="protein sequence ID" value="EEC47329.1"/>
    <property type="molecule type" value="Genomic_DNA"/>
</dbReference>
<evidence type="ECO:0000256" key="6">
    <source>
        <dbReference type="SAM" id="MobiDB-lite"/>
    </source>
</evidence>
<dbReference type="PANTHER" id="PTHR15938:SF0">
    <property type="entry name" value="HOMOLOGOUS-PAIRING PROTEIN 2 HOMOLOG"/>
    <property type="match status" value="1"/>
</dbReference>
<dbReference type="RefSeq" id="XP_002181406.1">
    <property type="nucleotide sequence ID" value="XM_002181370.1"/>
</dbReference>
<keyword evidence="4" id="KW-0469">Meiosis</keyword>
<evidence type="ECO:0000256" key="2">
    <source>
        <dbReference type="ARBA" id="ARBA00023172"/>
    </source>
</evidence>
<dbReference type="eggNOG" id="ENOG502SKYT">
    <property type="taxonomic scope" value="Eukaryota"/>
</dbReference>
<dbReference type="HOGENOM" id="CLU_341803_0_0_1"/>
<feature type="compositionally biased region" description="Acidic residues" evidence="6">
    <location>
        <begin position="210"/>
        <end position="220"/>
    </location>
</feature>
<keyword evidence="3" id="KW-0539">Nucleus</keyword>
<feature type="coiled-coil region" evidence="5">
    <location>
        <begin position="677"/>
        <end position="704"/>
    </location>
</feature>
<dbReference type="GO" id="GO:0007129">
    <property type="term" value="P:homologous chromosome pairing at meiosis"/>
    <property type="evidence" value="ECO:0007669"/>
    <property type="project" value="TreeGrafter"/>
</dbReference>
<feature type="compositionally biased region" description="Basic and acidic residues" evidence="6">
    <location>
        <begin position="152"/>
        <end position="164"/>
    </location>
</feature>
<comment type="subcellular location">
    <subcellularLocation>
        <location evidence="1">Nucleus</location>
    </subcellularLocation>
</comment>
<keyword evidence="2" id="KW-0233">DNA recombination</keyword>
<proteinExistence type="predicted"/>
<dbReference type="OMA" id="WYSCLDC"/>
<feature type="region of interest" description="Disordered" evidence="6">
    <location>
        <begin position="1"/>
        <end position="70"/>
    </location>
</feature>
<dbReference type="PANTHER" id="PTHR15938">
    <property type="entry name" value="TBP-1 INTERACTING PROTEIN"/>
    <property type="match status" value="1"/>
</dbReference>
<reference evidence="8" key="2">
    <citation type="submission" date="2008-08" db="EMBL/GenBank/DDBJ databases">
        <authorList>
            <consortium name="Diatom Consortium"/>
            <person name="Grigoriev I."/>
            <person name="Grimwood J."/>
            <person name="Kuo A."/>
            <person name="Otillar R.P."/>
            <person name="Salamov A."/>
            <person name="Detter J.C."/>
            <person name="Lindquist E."/>
            <person name="Shapiro H."/>
            <person name="Lucas S."/>
            <person name="Glavina del Rio T."/>
            <person name="Pitluck S."/>
            <person name="Rokhsar D."/>
            <person name="Bowler C."/>
        </authorList>
    </citation>
    <scope>GENOME REANNOTATION</scope>
    <source>
        <strain evidence="8">CCAP 1055/1</strain>
    </source>
</reference>
<feature type="region of interest" description="Disordered" evidence="6">
    <location>
        <begin position="147"/>
        <end position="220"/>
    </location>
</feature>
<dbReference type="GO" id="GO:0003690">
    <property type="term" value="F:double-stranded DNA binding"/>
    <property type="evidence" value="ECO:0007669"/>
    <property type="project" value="TreeGrafter"/>
</dbReference>
<evidence type="ECO:0000256" key="5">
    <source>
        <dbReference type="SAM" id="Coils"/>
    </source>
</evidence>
<dbReference type="GO" id="GO:0010774">
    <property type="term" value="P:meiotic strand invasion involved in reciprocal meiotic recombination"/>
    <property type="evidence" value="ECO:0007669"/>
    <property type="project" value="TreeGrafter"/>
</dbReference>
<dbReference type="Proteomes" id="UP000000759">
    <property type="component" value="Chromosome 12"/>
</dbReference>
<reference evidence="7 8" key="1">
    <citation type="journal article" date="2008" name="Nature">
        <title>The Phaeodactylum genome reveals the evolutionary history of diatom genomes.</title>
        <authorList>
            <person name="Bowler C."/>
            <person name="Allen A.E."/>
            <person name="Badger J.H."/>
            <person name="Grimwood J."/>
            <person name="Jabbari K."/>
            <person name="Kuo A."/>
            <person name="Maheswari U."/>
            <person name="Martens C."/>
            <person name="Maumus F."/>
            <person name="Otillar R.P."/>
            <person name="Rayko E."/>
            <person name="Salamov A."/>
            <person name="Vandepoele K."/>
            <person name="Beszteri B."/>
            <person name="Gruber A."/>
            <person name="Heijde M."/>
            <person name="Katinka M."/>
            <person name="Mock T."/>
            <person name="Valentin K."/>
            <person name="Verret F."/>
            <person name="Berges J.A."/>
            <person name="Brownlee C."/>
            <person name="Cadoret J.P."/>
            <person name="Chiovitti A."/>
            <person name="Choi C.J."/>
            <person name="Coesel S."/>
            <person name="De Martino A."/>
            <person name="Detter J.C."/>
            <person name="Durkin C."/>
            <person name="Falciatore A."/>
            <person name="Fournet J."/>
            <person name="Haruta M."/>
            <person name="Huysman M.J."/>
            <person name="Jenkins B.D."/>
            <person name="Jiroutova K."/>
            <person name="Jorgensen R.E."/>
            <person name="Joubert Y."/>
            <person name="Kaplan A."/>
            <person name="Kroger N."/>
            <person name="Kroth P.G."/>
            <person name="La Roche J."/>
            <person name="Lindquist E."/>
            <person name="Lommer M."/>
            <person name="Martin-Jezequel V."/>
            <person name="Lopez P.J."/>
            <person name="Lucas S."/>
            <person name="Mangogna M."/>
            <person name="McGinnis K."/>
            <person name="Medlin L.K."/>
            <person name="Montsant A."/>
            <person name="Oudot-Le Secq M.P."/>
            <person name="Napoli C."/>
            <person name="Obornik M."/>
            <person name="Parker M.S."/>
            <person name="Petit J.L."/>
            <person name="Porcel B.M."/>
            <person name="Poulsen N."/>
            <person name="Robison M."/>
            <person name="Rychlewski L."/>
            <person name="Rynearson T.A."/>
            <person name="Schmutz J."/>
            <person name="Shapiro H."/>
            <person name="Siaut M."/>
            <person name="Stanley M."/>
            <person name="Sussman M.R."/>
            <person name="Taylor A.R."/>
            <person name="Vardi A."/>
            <person name="von Dassow P."/>
            <person name="Vyverman W."/>
            <person name="Willis A."/>
            <person name="Wyrwicz L.S."/>
            <person name="Rokhsar D.S."/>
            <person name="Weissenbach J."/>
            <person name="Armbrust E.V."/>
            <person name="Green B.R."/>
            <person name="Van de Peer Y."/>
            <person name="Grigoriev I.V."/>
        </authorList>
    </citation>
    <scope>NUCLEOTIDE SEQUENCE [LARGE SCALE GENOMIC DNA]</scope>
    <source>
        <strain evidence="7 8">CCAP 1055/1</strain>
    </source>
</reference>
<dbReference type="GO" id="GO:0120230">
    <property type="term" value="F:recombinase activator activity"/>
    <property type="evidence" value="ECO:0007669"/>
    <property type="project" value="TreeGrafter"/>
</dbReference>
<dbReference type="GO" id="GO:0000709">
    <property type="term" value="P:meiotic joint molecule formation"/>
    <property type="evidence" value="ECO:0007669"/>
    <property type="project" value="TreeGrafter"/>
</dbReference>
<dbReference type="PaxDb" id="2850-Phatr47142"/>
<keyword evidence="5" id="KW-0175">Coiled coil</keyword>
<evidence type="ECO:0000256" key="4">
    <source>
        <dbReference type="ARBA" id="ARBA00023254"/>
    </source>
</evidence>
<evidence type="ECO:0000313" key="7">
    <source>
        <dbReference type="EMBL" id="EEC47329.1"/>
    </source>
</evidence>
<protein>
    <submittedName>
        <fullName evidence="7">Uncharacterized protein</fullName>
    </submittedName>
</protein>
<dbReference type="AlphaFoldDB" id="B7G2M4"/>
<keyword evidence="8" id="KW-1185">Reference proteome</keyword>